<dbReference type="Gene3D" id="3.40.50.2000">
    <property type="entry name" value="Glycogen Phosphorylase B"/>
    <property type="match status" value="2"/>
</dbReference>
<dbReference type="EMBL" id="CM001377">
    <property type="protein sequence ID" value="EHM09234.1"/>
    <property type="molecule type" value="Genomic_DNA"/>
</dbReference>
<evidence type="ECO:0000259" key="1">
    <source>
        <dbReference type="Pfam" id="PF02350"/>
    </source>
</evidence>
<organism evidence="2 3">
    <name type="scientific">Thermanaerovibrio velox DSM 12556</name>
    <dbReference type="NCBI Taxonomy" id="926567"/>
    <lineage>
        <taxon>Bacteria</taxon>
        <taxon>Thermotogati</taxon>
        <taxon>Synergistota</taxon>
        <taxon>Synergistia</taxon>
        <taxon>Synergistales</taxon>
        <taxon>Synergistaceae</taxon>
        <taxon>Thermanaerovibrio</taxon>
    </lineage>
</organism>
<protein>
    <submittedName>
        <fullName evidence="2">UDP-N-acetyl-D-glucosamine 2-epimerase, UDP-hydrolysing</fullName>
    </submittedName>
</protein>
<gene>
    <name evidence="2" type="ORF">TheveDRAFT_0045</name>
</gene>
<dbReference type="CDD" id="cd03786">
    <property type="entry name" value="GTB_UDP-GlcNAc_2-Epimerase"/>
    <property type="match status" value="1"/>
</dbReference>
<proteinExistence type="predicted"/>
<evidence type="ECO:0000313" key="3">
    <source>
        <dbReference type="Proteomes" id="UP000005730"/>
    </source>
</evidence>
<dbReference type="HOGENOM" id="CLU_061127_0_0_0"/>
<feature type="domain" description="UDP-N-acetylglucosamine 2-epimerase" evidence="1">
    <location>
        <begin position="25"/>
        <end position="369"/>
    </location>
</feature>
<dbReference type="GO" id="GO:0004553">
    <property type="term" value="F:hydrolase activity, hydrolyzing O-glycosyl compounds"/>
    <property type="evidence" value="ECO:0007669"/>
    <property type="project" value="InterPro"/>
</dbReference>
<dbReference type="Proteomes" id="UP000005730">
    <property type="component" value="Chromosome"/>
</dbReference>
<evidence type="ECO:0000313" key="2">
    <source>
        <dbReference type="EMBL" id="EHM09234.1"/>
    </source>
</evidence>
<dbReference type="PANTHER" id="PTHR43174">
    <property type="entry name" value="UDP-N-ACETYLGLUCOSAMINE 2-EPIMERASE"/>
    <property type="match status" value="1"/>
</dbReference>
<dbReference type="SUPFAM" id="SSF53756">
    <property type="entry name" value="UDP-Glycosyltransferase/glycogen phosphorylase"/>
    <property type="match status" value="1"/>
</dbReference>
<dbReference type="NCBIfam" id="TIGR03568">
    <property type="entry name" value="NeuC_NnaA"/>
    <property type="match status" value="1"/>
</dbReference>
<accession>H0UMT9</accession>
<dbReference type="GO" id="GO:0006047">
    <property type="term" value="P:UDP-N-acetylglucosamine metabolic process"/>
    <property type="evidence" value="ECO:0007669"/>
    <property type="project" value="InterPro"/>
</dbReference>
<sequence length="391" mass="42869">MPRKIAVMTGSRAEYGLLYWLIRGIADDPDLELKLLVAGMHLSPEFGNTWMEIQRDGFEIAAKVEMLLSSDSPVGIAKSTGLGVIGFADALELIKPDILVILGDRFEALAAAVAAHILRIPVAHIHGGECTYGAMDDAFRHSITKLSQLHFVAAESYRQRVIQMGEHPNRVFLTGSPGLDHLEHISYLSAQELESDLGIGLSHPVFLVTYHPVTLHGSPETAFASLLRALDGFPEASIVFTYPNADTHGRVIVRMLEDYVSRHPERARAVASLGQRRYLSLLKHCDVVIGNSSSGITEAPSFGVPTVNIGDRQRGRLRAASVIDCEEDEGAIRGAIQRALSPEFRNSALRADNPYGKLGASRRIIKILKEFPLEGILEKGFFDLPLTADYR</sequence>
<dbReference type="InterPro" id="IPR029767">
    <property type="entry name" value="WecB-like"/>
</dbReference>
<dbReference type="AlphaFoldDB" id="H0UMT9"/>
<dbReference type="STRING" id="926567.TheveDRAFT_0045"/>
<dbReference type="InterPro" id="IPR003331">
    <property type="entry name" value="UDP_GlcNAc_Epimerase_2_dom"/>
</dbReference>
<reference evidence="2 3" key="1">
    <citation type="submission" date="2011-10" db="EMBL/GenBank/DDBJ databases">
        <title>The Noncontiguous Finished genome of Thermanaerovibrio velox DSM 12556.</title>
        <authorList>
            <consortium name="US DOE Joint Genome Institute (JGI-PGF)"/>
            <person name="Lucas S."/>
            <person name="Copeland A."/>
            <person name="Lapidus A."/>
            <person name="Glavina del Rio T."/>
            <person name="Dalin E."/>
            <person name="Tice H."/>
            <person name="Bruce D."/>
            <person name="Goodwin L."/>
            <person name="Pitluck S."/>
            <person name="Peters L."/>
            <person name="Mikhailova N."/>
            <person name="Teshima H."/>
            <person name="Kyrpides N."/>
            <person name="Mavromatis K."/>
            <person name="Ivanova N."/>
            <person name="Markowitz V."/>
            <person name="Cheng J.-F."/>
            <person name="Hugenholtz P."/>
            <person name="Woyke T."/>
            <person name="Wu D."/>
            <person name="Spring S."/>
            <person name="Brambilla E.-M."/>
            <person name="Klenk H.-P."/>
            <person name="Eisen J.A."/>
        </authorList>
    </citation>
    <scope>NUCLEOTIDE SEQUENCE [LARGE SCALE GENOMIC DNA]</scope>
    <source>
        <strain evidence="2 3">DSM 12556</strain>
    </source>
</reference>
<dbReference type="InterPro" id="IPR020004">
    <property type="entry name" value="UDP-GlcNAc_Epase"/>
</dbReference>
<dbReference type="Pfam" id="PF02350">
    <property type="entry name" value="Epimerase_2"/>
    <property type="match status" value="1"/>
</dbReference>
<dbReference type="eggNOG" id="COG0381">
    <property type="taxonomic scope" value="Bacteria"/>
</dbReference>
<dbReference type="PANTHER" id="PTHR43174:SF3">
    <property type="entry name" value="UDP-N-ACETYLGLUCOSAMINE 2-EPIMERASE"/>
    <property type="match status" value="1"/>
</dbReference>
<keyword evidence="3" id="KW-1185">Reference proteome</keyword>
<name>H0UMT9_9BACT</name>